<dbReference type="HAMAP" id="MF_00052_B">
    <property type="entry name" value="RNase_HII_B"/>
    <property type="match status" value="1"/>
</dbReference>
<dbReference type="PROSITE" id="PS51975">
    <property type="entry name" value="RNASE_H_2"/>
    <property type="match status" value="1"/>
</dbReference>
<name>A0A9X3P7V2_9ACTN</name>
<keyword evidence="19" id="KW-1185">Reference proteome</keyword>
<evidence type="ECO:0000256" key="8">
    <source>
        <dbReference type="ARBA" id="ARBA00022490"/>
    </source>
</evidence>
<proteinExistence type="inferred from homology"/>
<accession>A0A9X3P7V2</accession>
<dbReference type="EC" id="3.1.26.4" evidence="6 14"/>
<evidence type="ECO:0000256" key="5">
    <source>
        <dbReference type="ARBA" id="ARBA00007383"/>
    </source>
</evidence>
<dbReference type="GO" id="GO:0030145">
    <property type="term" value="F:manganese ion binding"/>
    <property type="evidence" value="ECO:0007669"/>
    <property type="project" value="UniProtKB-UniRule"/>
</dbReference>
<sequence>MLRPDPSRLRRDSDLYALEAALYRRGLGPVAGADEAGRGACAGPLVVAAVRLPPSARFDELNDSKLLTEAARERVFERLRRSQAAISVVAYGPDEIDARGIAVCNLEGMRVAVARLPERPGYVLTDGFPVPGLPGSLGVVKGDRTAACVAAAGVVAKVTRDRIMTELDLDYPEYGFAIHKGYSTPMHEAALRRLGPCGIHRKSYANVAASAVPPAWV</sequence>
<comment type="function">
    <text evidence="3 14 16">Endonuclease that specifically degrades the RNA of RNA-DNA hybrids.</text>
</comment>
<comment type="similarity">
    <text evidence="5 14 16">Belongs to the RNase HII family.</text>
</comment>
<evidence type="ECO:0000259" key="17">
    <source>
        <dbReference type="PROSITE" id="PS51975"/>
    </source>
</evidence>
<comment type="subcellular location">
    <subcellularLocation>
        <location evidence="4 14">Cytoplasm</location>
    </subcellularLocation>
</comment>
<keyword evidence="9 14" id="KW-0540">Nuclease</keyword>
<evidence type="ECO:0000256" key="12">
    <source>
        <dbReference type="ARBA" id="ARBA00022801"/>
    </source>
</evidence>
<feature type="domain" description="RNase H type-2" evidence="17">
    <location>
        <begin position="28"/>
        <end position="216"/>
    </location>
</feature>
<evidence type="ECO:0000313" key="19">
    <source>
        <dbReference type="Proteomes" id="UP001146067"/>
    </source>
</evidence>
<evidence type="ECO:0000256" key="1">
    <source>
        <dbReference type="ARBA" id="ARBA00000077"/>
    </source>
</evidence>
<dbReference type="GO" id="GO:0006298">
    <property type="term" value="P:mismatch repair"/>
    <property type="evidence" value="ECO:0007669"/>
    <property type="project" value="TreeGrafter"/>
</dbReference>
<evidence type="ECO:0000256" key="9">
    <source>
        <dbReference type="ARBA" id="ARBA00022722"/>
    </source>
</evidence>
<evidence type="ECO:0000256" key="6">
    <source>
        <dbReference type="ARBA" id="ARBA00012180"/>
    </source>
</evidence>
<protein>
    <recommendedName>
        <fullName evidence="7 14">Ribonuclease HII</fullName>
        <shortName evidence="14">RNase HII</shortName>
        <ecNumber evidence="6 14">3.1.26.4</ecNumber>
    </recommendedName>
</protein>
<dbReference type="SUPFAM" id="SSF53098">
    <property type="entry name" value="Ribonuclease H-like"/>
    <property type="match status" value="1"/>
</dbReference>
<feature type="binding site" evidence="14 15">
    <location>
        <position position="126"/>
    </location>
    <ligand>
        <name>a divalent metal cation</name>
        <dbReference type="ChEBI" id="CHEBI:60240"/>
    </ligand>
</feature>
<dbReference type="GO" id="GO:0043137">
    <property type="term" value="P:DNA replication, removal of RNA primer"/>
    <property type="evidence" value="ECO:0007669"/>
    <property type="project" value="TreeGrafter"/>
</dbReference>
<keyword evidence="12 14" id="KW-0378">Hydrolase</keyword>
<dbReference type="Pfam" id="PF01351">
    <property type="entry name" value="RNase_HII"/>
    <property type="match status" value="1"/>
</dbReference>
<dbReference type="AlphaFoldDB" id="A0A9X3P7V2"/>
<evidence type="ECO:0000313" key="18">
    <source>
        <dbReference type="EMBL" id="MDA1359251.1"/>
    </source>
</evidence>
<dbReference type="CDD" id="cd07182">
    <property type="entry name" value="RNase_HII_bacteria_HII_like"/>
    <property type="match status" value="1"/>
</dbReference>
<evidence type="ECO:0000256" key="2">
    <source>
        <dbReference type="ARBA" id="ARBA00001946"/>
    </source>
</evidence>
<dbReference type="Gene3D" id="3.30.420.10">
    <property type="entry name" value="Ribonuclease H-like superfamily/Ribonuclease H"/>
    <property type="match status" value="1"/>
</dbReference>
<keyword evidence="8 14" id="KW-0963">Cytoplasm</keyword>
<dbReference type="GO" id="GO:0003723">
    <property type="term" value="F:RNA binding"/>
    <property type="evidence" value="ECO:0007669"/>
    <property type="project" value="UniProtKB-UniRule"/>
</dbReference>
<dbReference type="RefSeq" id="WP_270109073.1">
    <property type="nucleotide sequence ID" value="NZ_JAPZVP010000004.1"/>
</dbReference>
<dbReference type="GO" id="GO:0032299">
    <property type="term" value="C:ribonuclease H2 complex"/>
    <property type="evidence" value="ECO:0007669"/>
    <property type="project" value="TreeGrafter"/>
</dbReference>
<evidence type="ECO:0000256" key="3">
    <source>
        <dbReference type="ARBA" id="ARBA00004065"/>
    </source>
</evidence>
<evidence type="ECO:0000256" key="10">
    <source>
        <dbReference type="ARBA" id="ARBA00022723"/>
    </source>
</evidence>
<dbReference type="InterPro" id="IPR024567">
    <property type="entry name" value="RNase_HII/HIII_dom"/>
</dbReference>
<evidence type="ECO:0000256" key="15">
    <source>
        <dbReference type="PROSITE-ProRule" id="PRU01319"/>
    </source>
</evidence>
<dbReference type="PANTHER" id="PTHR10954">
    <property type="entry name" value="RIBONUCLEASE H2 SUBUNIT A"/>
    <property type="match status" value="1"/>
</dbReference>
<comment type="catalytic activity">
    <reaction evidence="1 14 15 16">
        <text>Endonucleolytic cleavage to 5'-phosphomonoester.</text>
        <dbReference type="EC" id="3.1.26.4"/>
    </reaction>
</comment>
<evidence type="ECO:0000256" key="4">
    <source>
        <dbReference type="ARBA" id="ARBA00004496"/>
    </source>
</evidence>
<evidence type="ECO:0000256" key="13">
    <source>
        <dbReference type="ARBA" id="ARBA00023211"/>
    </source>
</evidence>
<keyword evidence="11 14" id="KW-0255">Endonuclease</keyword>
<dbReference type="InterPro" id="IPR001352">
    <property type="entry name" value="RNase_HII/HIII"/>
</dbReference>
<dbReference type="Proteomes" id="UP001146067">
    <property type="component" value="Unassembled WGS sequence"/>
</dbReference>
<dbReference type="GO" id="GO:0004523">
    <property type="term" value="F:RNA-DNA hybrid ribonuclease activity"/>
    <property type="evidence" value="ECO:0007669"/>
    <property type="project" value="UniProtKB-UniRule"/>
</dbReference>
<dbReference type="EMBL" id="JAPZVP010000004">
    <property type="protein sequence ID" value="MDA1359251.1"/>
    <property type="molecule type" value="Genomic_DNA"/>
</dbReference>
<reference evidence="18" key="1">
    <citation type="submission" date="2022-12" db="EMBL/GenBank/DDBJ databases">
        <title>Gycomyces niveus sp.nov.,a novel actinomycete isolated from soil in Shouguan.</title>
        <authorList>
            <person name="Yang X."/>
        </authorList>
    </citation>
    <scope>NUCLEOTIDE SEQUENCE</scope>
    <source>
        <strain evidence="18">NEAU-A15</strain>
    </source>
</reference>
<dbReference type="InterPro" id="IPR022898">
    <property type="entry name" value="RNase_HII"/>
</dbReference>
<dbReference type="NCBIfam" id="NF000595">
    <property type="entry name" value="PRK00015.1-3"/>
    <property type="match status" value="1"/>
</dbReference>
<keyword evidence="10 14" id="KW-0479">Metal-binding</keyword>
<evidence type="ECO:0000256" key="11">
    <source>
        <dbReference type="ARBA" id="ARBA00022759"/>
    </source>
</evidence>
<evidence type="ECO:0000256" key="7">
    <source>
        <dbReference type="ARBA" id="ARBA00019179"/>
    </source>
</evidence>
<comment type="caution">
    <text evidence="18">The sequence shown here is derived from an EMBL/GenBank/DDBJ whole genome shotgun (WGS) entry which is preliminary data.</text>
</comment>
<dbReference type="InterPro" id="IPR012337">
    <property type="entry name" value="RNaseH-like_sf"/>
</dbReference>
<gene>
    <name evidence="14" type="primary">rnhB</name>
    <name evidence="18" type="ORF">O1R50_06440</name>
</gene>
<evidence type="ECO:0000256" key="16">
    <source>
        <dbReference type="RuleBase" id="RU003515"/>
    </source>
</evidence>
<feature type="binding site" evidence="14 15">
    <location>
        <position position="34"/>
    </location>
    <ligand>
        <name>a divalent metal cation</name>
        <dbReference type="ChEBI" id="CHEBI:60240"/>
    </ligand>
</feature>
<comment type="cofactor">
    <cofactor evidence="2">
        <name>Mg(2+)</name>
        <dbReference type="ChEBI" id="CHEBI:18420"/>
    </cofactor>
</comment>
<dbReference type="GO" id="GO:0005737">
    <property type="term" value="C:cytoplasm"/>
    <property type="evidence" value="ECO:0007669"/>
    <property type="project" value="UniProtKB-SubCell"/>
</dbReference>
<dbReference type="InterPro" id="IPR036397">
    <property type="entry name" value="RNaseH_sf"/>
</dbReference>
<dbReference type="NCBIfam" id="NF000598">
    <property type="entry name" value="PRK00015.2-2"/>
    <property type="match status" value="1"/>
</dbReference>
<evidence type="ECO:0000256" key="14">
    <source>
        <dbReference type="HAMAP-Rule" id="MF_00052"/>
    </source>
</evidence>
<feature type="binding site" evidence="14 15">
    <location>
        <position position="35"/>
    </location>
    <ligand>
        <name>a divalent metal cation</name>
        <dbReference type="ChEBI" id="CHEBI:60240"/>
    </ligand>
</feature>
<keyword evidence="13 14" id="KW-0464">Manganese</keyword>
<comment type="cofactor">
    <cofactor evidence="14 15">
        <name>Mn(2+)</name>
        <dbReference type="ChEBI" id="CHEBI:29035"/>
    </cofactor>
    <cofactor evidence="14 15">
        <name>Mg(2+)</name>
        <dbReference type="ChEBI" id="CHEBI:18420"/>
    </cofactor>
    <text evidence="14 15">Manganese or magnesium. Binds 1 divalent metal ion per monomer in the absence of substrate. May bind a second metal ion after substrate binding.</text>
</comment>
<dbReference type="PANTHER" id="PTHR10954:SF18">
    <property type="entry name" value="RIBONUCLEASE HII"/>
    <property type="match status" value="1"/>
</dbReference>
<organism evidence="18 19">
    <name type="scientific">Glycomyces luteolus</name>
    <dbReference type="NCBI Taxonomy" id="2670330"/>
    <lineage>
        <taxon>Bacteria</taxon>
        <taxon>Bacillati</taxon>
        <taxon>Actinomycetota</taxon>
        <taxon>Actinomycetes</taxon>
        <taxon>Glycomycetales</taxon>
        <taxon>Glycomycetaceae</taxon>
        <taxon>Glycomyces</taxon>
    </lineage>
</organism>